<keyword evidence="3" id="KW-1185">Reference proteome</keyword>
<organism evidence="2 3">
    <name type="scientific">Antrihabitans stalactiti</name>
    <dbReference type="NCBI Taxonomy" id="2584121"/>
    <lineage>
        <taxon>Bacteria</taxon>
        <taxon>Bacillati</taxon>
        <taxon>Actinomycetota</taxon>
        <taxon>Actinomycetes</taxon>
        <taxon>Mycobacteriales</taxon>
        <taxon>Nocardiaceae</taxon>
        <taxon>Antrihabitans</taxon>
    </lineage>
</organism>
<dbReference type="RefSeq" id="WP_169594203.1">
    <property type="nucleotide sequence ID" value="NZ_VCQU01000015.1"/>
</dbReference>
<dbReference type="CDD" id="cd00090">
    <property type="entry name" value="HTH_ARSR"/>
    <property type="match status" value="1"/>
</dbReference>
<reference evidence="2 3" key="2">
    <citation type="submission" date="2020-06" db="EMBL/GenBank/DDBJ databases">
        <title>Antribacter stalactiti gen. nov., sp. nov., a new member of the family Nacardiaceae isolated from a cave.</title>
        <authorList>
            <person name="Kim I.S."/>
        </authorList>
    </citation>
    <scope>NUCLEOTIDE SEQUENCE [LARGE SCALE GENOMIC DNA]</scope>
    <source>
        <strain evidence="2 3">YC2-7</strain>
    </source>
</reference>
<dbReference type="PROSITE" id="PS50995">
    <property type="entry name" value="HTH_MARR_2"/>
    <property type="match status" value="1"/>
</dbReference>
<dbReference type="SUPFAM" id="SSF46785">
    <property type="entry name" value="Winged helix' DNA-binding domain"/>
    <property type="match status" value="1"/>
</dbReference>
<name>A0A848KMR3_9NOCA</name>
<accession>A0A848KMR3</accession>
<protein>
    <submittedName>
        <fullName evidence="2">MarR family transcriptional regulator</fullName>
    </submittedName>
</protein>
<proteinExistence type="predicted"/>
<reference evidence="2 3" key="1">
    <citation type="submission" date="2019-05" db="EMBL/GenBank/DDBJ databases">
        <authorList>
            <person name="Lee S.D."/>
        </authorList>
    </citation>
    <scope>NUCLEOTIDE SEQUENCE [LARGE SCALE GENOMIC DNA]</scope>
    <source>
        <strain evidence="2 3">YC2-7</strain>
    </source>
</reference>
<dbReference type="SMART" id="SM00418">
    <property type="entry name" value="HTH_ARSR"/>
    <property type="match status" value="1"/>
</dbReference>
<comment type="caution">
    <text evidence="2">The sequence shown here is derived from an EMBL/GenBank/DDBJ whole genome shotgun (WGS) entry which is preliminary data.</text>
</comment>
<dbReference type="InterPro" id="IPR001845">
    <property type="entry name" value="HTH_ArsR_DNA-bd_dom"/>
</dbReference>
<evidence type="ECO:0000313" key="3">
    <source>
        <dbReference type="Proteomes" id="UP000535543"/>
    </source>
</evidence>
<dbReference type="InterPro" id="IPR036388">
    <property type="entry name" value="WH-like_DNA-bd_sf"/>
</dbReference>
<sequence>MSADSSADEVWRAMAAVVFDNRDAWRRGVVEHTGLPFSRIRVLRRLAKRDMTAKEIADAATMDAPATSVAINDLEERGLVVREAHPTNRRFKVVSLTDEGRRIVASIDGLDDPAPAVFAALNHSELNTLQSILAKLASD</sequence>
<dbReference type="Gene3D" id="1.10.10.10">
    <property type="entry name" value="Winged helix-like DNA-binding domain superfamily/Winged helix DNA-binding domain"/>
    <property type="match status" value="1"/>
</dbReference>
<dbReference type="AlphaFoldDB" id="A0A848KMR3"/>
<feature type="domain" description="HTH marR-type" evidence="1">
    <location>
        <begin position="7"/>
        <end position="138"/>
    </location>
</feature>
<dbReference type="PANTHER" id="PTHR33164">
    <property type="entry name" value="TRANSCRIPTIONAL REGULATOR, MARR FAMILY"/>
    <property type="match status" value="1"/>
</dbReference>
<dbReference type="SMART" id="SM00347">
    <property type="entry name" value="HTH_MARR"/>
    <property type="match status" value="1"/>
</dbReference>
<evidence type="ECO:0000259" key="1">
    <source>
        <dbReference type="PROSITE" id="PS50995"/>
    </source>
</evidence>
<gene>
    <name evidence="2" type="ORF">FGL95_29505</name>
</gene>
<dbReference type="InterPro" id="IPR036390">
    <property type="entry name" value="WH_DNA-bd_sf"/>
</dbReference>
<dbReference type="Pfam" id="PF12802">
    <property type="entry name" value="MarR_2"/>
    <property type="match status" value="1"/>
</dbReference>
<dbReference type="Proteomes" id="UP000535543">
    <property type="component" value="Unassembled WGS sequence"/>
</dbReference>
<dbReference type="InterPro" id="IPR000835">
    <property type="entry name" value="HTH_MarR-typ"/>
</dbReference>
<dbReference type="InterPro" id="IPR011991">
    <property type="entry name" value="ArsR-like_HTH"/>
</dbReference>
<evidence type="ECO:0000313" key="2">
    <source>
        <dbReference type="EMBL" id="NMN99166.1"/>
    </source>
</evidence>
<dbReference type="EMBL" id="VCQU01000015">
    <property type="protein sequence ID" value="NMN99166.1"/>
    <property type="molecule type" value="Genomic_DNA"/>
</dbReference>
<dbReference type="GO" id="GO:0003700">
    <property type="term" value="F:DNA-binding transcription factor activity"/>
    <property type="evidence" value="ECO:0007669"/>
    <property type="project" value="InterPro"/>
</dbReference>
<dbReference type="InterPro" id="IPR039422">
    <property type="entry name" value="MarR/SlyA-like"/>
</dbReference>
<dbReference type="PANTHER" id="PTHR33164:SF43">
    <property type="entry name" value="HTH-TYPE TRANSCRIPTIONAL REPRESSOR YETL"/>
    <property type="match status" value="1"/>
</dbReference>
<dbReference type="PRINTS" id="PR00598">
    <property type="entry name" value="HTHMARR"/>
</dbReference>
<dbReference type="GO" id="GO:0006950">
    <property type="term" value="P:response to stress"/>
    <property type="evidence" value="ECO:0007669"/>
    <property type="project" value="TreeGrafter"/>
</dbReference>